<gene>
    <name evidence="1" type="ORF">SAMN06297229_1770</name>
</gene>
<sequence length="240" mass="27231">MTQEAKKTDQTRIDDSLIVDYLQENPDFFDRHPQLLEQLKVTHSAHGAISLVERQQLVLRERIRMLEEEITDLMVNARRNEDIFRHYSALYERLLQCETLNEVAASLQATFAEQLQLPALTLKFFDSPLDLPEQFTFTADTHKQLLSKRFQNTTMYLGRLTSAEQRLLFPEKNIESVALMLLGDNGELGMLAIGSDDASHFEPAMDKLLVSQLQTLLSAILPPLVQQPALARAAGSHDPS</sequence>
<evidence type="ECO:0000313" key="1">
    <source>
        <dbReference type="EMBL" id="SMQ79842.1"/>
    </source>
</evidence>
<name>A0A1Y6G0S6_9GAMM</name>
<keyword evidence="2" id="KW-1185">Reference proteome</keyword>
<evidence type="ECO:0008006" key="3">
    <source>
        <dbReference type="Google" id="ProtNLM"/>
    </source>
</evidence>
<protein>
    <recommendedName>
        <fullName evidence="3">DUF484 domain-containing protein</fullName>
    </recommendedName>
</protein>
<dbReference type="RefSeq" id="WP_086434918.1">
    <property type="nucleotide sequence ID" value="NZ_FXWH01000002.1"/>
</dbReference>
<dbReference type="OrthoDB" id="8525200at2"/>
<dbReference type="Gene3D" id="3.30.450.40">
    <property type="match status" value="1"/>
</dbReference>
<organism evidence="1 2">
    <name type="scientific">Pseudidiomarina planktonica</name>
    <dbReference type="NCBI Taxonomy" id="1323738"/>
    <lineage>
        <taxon>Bacteria</taxon>
        <taxon>Pseudomonadati</taxon>
        <taxon>Pseudomonadota</taxon>
        <taxon>Gammaproteobacteria</taxon>
        <taxon>Alteromonadales</taxon>
        <taxon>Idiomarinaceae</taxon>
        <taxon>Pseudidiomarina</taxon>
    </lineage>
</organism>
<dbReference type="Proteomes" id="UP000194450">
    <property type="component" value="Unassembled WGS sequence"/>
</dbReference>
<dbReference type="AlphaFoldDB" id="A0A1Y6G0S6"/>
<reference evidence="2" key="1">
    <citation type="submission" date="2017-04" db="EMBL/GenBank/DDBJ databases">
        <authorList>
            <person name="Varghese N."/>
            <person name="Submissions S."/>
        </authorList>
    </citation>
    <scope>NUCLEOTIDE SEQUENCE [LARGE SCALE GENOMIC DNA]</scope>
</reference>
<dbReference type="InterPro" id="IPR029016">
    <property type="entry name" value="GAF-like_dom_sf"/>
</dbReference>
<dbReference type="PANTHER" id="PTHR38765">
    <property type="entry name" value="DUF484 DOMAIN-CONTAINING PROTEIN"/>
    <property type="match status" value="1"/>
</dbReference>
<evidence type="ECO:0000313" key="2">
    <source>
        <dbReference type="Proteomes" id="UP000194450"/>
    </source>
</evidence>
<accession>A0A1Y6G0S6</accession>
<dbReference type="Pfam" id="PF04340">
    <property type="entry name" value="DUF484"/>
    <property type="match status" value="1"/>
</dbReference>
<dbReference type="PANTHER" id="PTHR38765:SF1">
    <property type="entry name" value="DUF484 DOMAIN-CONTAINING PROTEIN"/>
    <property type="match status" value="1"/>
</dbReference>
<dbReference type="InterPro" id="IPR007435">
    <property type="entry name" value="DUF484"/>
</dbReference>
<dbReference type="EMBL" id="FXWH01000002">
    <property type="protein sequence ID" value="SMQ79842.1"/>
    <property type="molecule type" value="Genomic_DNA"/>
</dbReference>
<proteinExistence type="predicted"/>